<protein>
    <recommendedName>
        <fullName evidence="6">Amino acid transporter transmembrane domain-containing protein</fullName>
    </recommendedName>
</protein>
<dbReference type="Pfam" id="PF01490">
    <property type="entry name" value="Aa_trans"/>
    <property type="match status" value="1"/>
</dbReference>
<accession>A0A7S0ELE7</accession>
<dbReference type="PANTHER" id="PTHR22950:SF349">
    <property type="entry name" value="AMINO ACID TRANSPORTER TRANSMEMBRANE DOMAIN-CONTAINING PROTEIN"/>
    <property type="match status" value="1"/>
</dbReference>
<feature type="transmembrane region" description="Helical" evidence="5">
    <location>
        <begin position="90"/>
        <end position="112"/>
    </location>
</feature>
<dbReference type="InterPro" id="IPR013057">
    <property type="entry name" value="AA_transpt_TM"/>
</dbReference>
<feature type="transmembrane region" description="Helical" evidence="5">
    <location>
        <begin position="20"/>
        <end position="44"/>
    </location>
</feature>
<name>A0A7S0ELE7_9CRYP</name>
<feature type="transmembrane region" description="Helical" evidence="5">
    <location>
        <begin position="124"/>
        <end position="148"/>
    </location>
</feature>
<evidence type="ECO:0000256" key="2">
    <source>
        <dbReference type="ARBA" id="ARBA00022692"/>
    </source>
</evidence>
<sequence>MTWGSSVNQIVILNLNSSAVVVLVKACLCVDLFFTFPIVIYPALEMIERALDVPNDVESVWPRNCLRFCIVCLTAFIALLIPYFALLTDIFAGLGQTLLAFVVPPLLVVKLSESSLFSPRQNSLMWTIIIFGVSACVVSTVTSIHHILKH</sequence>
<proteinExistence type="predicted"/>
<evidence type="ECO:0000256" key="5">
    <source>
        <dbReference type="SAM" id="Phobius"/>
    </source>
</evidence>
<dbReference type="EMBL" id="HBEO01018878">
    <property type="protein sequence ID" value="CAD8488456.1"/>
    <property type="molecule type" value="Transcribed_RNA"/>
</dbReference>
<organism evidence="7">
    <name type="scientific">Hanusia phi</name>
    <dbReference type="NCBI Taxonomy" id="3032"/>
    <lineage>
        <taxon>Eukaryota</taxon>
        <taxon>Cryptophyceae</taxon>
        <taxon>Pyrenomonadales</taxon>
        <taxon>Geminigeraceae</taxon>
        <taxon>Hanusia</taxon>
    </lineage>
</organism>
<gene>
    <name evidence="7" type="ORF">HPHI1048_LOCUS12845</name>
</gene>
<evidence type="ECO:0000259" key="6">
    <source>
        <dbReference type="Pfam" id="PF01490"/>
    </source>
</evidence>
<keyword evidence="4 5" id="KW-0472">Membrane</keyword>
<evidence type="ECO:0000256" key="3">
    <source>
        <dbReference type="ARBA" id="ARBA00022989"/>
    </source>
</evidence>
<dbReference type="PANTHER" id="PTHR22950">
    <property type="entry name" value="AMINO ACID TRANSPORTER"/>
    <property type="match status" value="1"/>
</dbReference>
<reference evidence="7" key="1">
    <citation type="submission" date="2021-01" db="EMBL/GenBank/DDBJ databases">
        <authorList>
            <person name="Corre E."/>
            <person name="Pelletier E."/>
            <person name="Niang G."/>
            <person name="Scheremetjew M."/>
            <person name="Finn R."/>
            <person name="Kale V."/>
            <person name="Holt S."/>
            <person name="Cochrane G."/>
            <person name="Meng A."/>
            <person name="Brown T."/>
            <person name="Cohen L."/>
        </authorList>
    </citation>
    <scope>NUCLEOTIDE SEQUENCE</scope>
    <source>
        <strain evidence="7">CCMP325</strain>
    </source>
</reference>
<keyword evidence="3 5" id="KW-1133">Transmembrane helix</keyword>
<evidence type="ECO:0000313" key="7">
    <source>
        <dbReference type="EMBL" id="CAD8488456.1"/>
    </source>
</evidence>
<feature type="transmembrane region" description="Helical" evidence="5">
    <location>
        <begin position="65"/>
        <end position="84"/>
    </location>
</feature>
<feature type="domain" description="Amino acid transporter transmembrane" evidence="6">
    <location>
        <begin position="1"/>
        <end position="144"/>
    </location>
</feature>
<keyword evidence="2 5" id="KW-0812">Transmembrane</keyword>
<comment type="subcellular location">
    <subcellularLocation>
        <location evidence="1">Membrane</location>
        <topology evidence="1">Multi-pass membrane protein</topology>
    </subcellularLocation>
</comment>
<dbReference type="GO" id="GO:0005774">
    <property type="term" value="C:vacuolar membrane"/>
    <property type="evidence" value="ECO:0007669"/>
    <property type="project" value="TreeGrafter"/>
</dbReference>
<evidence type="ECO:0000256" key="1">
    <source>
        <dbReference type="ARBA" id="ARBA00004141"/>
    </source>
</evidence>
<evidence type="ECO:0000256" key="4">
    <source>
        <dbReference type="ARBA" id="ARBA00023136"/>
    </source>
</evidence>
<dbReference type="AlphaFoldDB" id="A0A7S0ELE7"/>
<dbReference type="GO" id="GO:0015179">
    <property type="term" value="F:L-amino acid transmembrane transporter activity"/>
    <property type="evidence" value="ECO:0007669"/>
    <property type="project" value="TreeGrafter"/>
</dbReference>